<dbReference type="RefSeq" id="WP_284077027.1">
    <property type="nucleotide sequence ID" value="NZ_JAVLSM010000007.1"/>
</dbReference>
<accession>A0AAE4K4M2</accession>
<feature type="transmembrane region" description="Helical" evidence="1">
    <location>
        <begin position="29"/>
        <end position="52"/>
    </location>
</feature>
<dbReference type="AlphaFoldDB" id="A0AAE4K4M2"/>
<dbReference type="EMBL" id="JAVRAA010000005">
    <property type="protein sequence ID" value="MDT0337560.1"/>
    <property type="molecule type" value="Genomic_DNA"/>
</dbReference>
<protein>
    <submittedName>
        <fullName evidence="2">Uncharacterized protein</fullName>
    </submittedName>
</protein>
<evidence type="ECO:0000313" key="2">
    <source>
        <dbReference type="EMBL" id="MDT0337560.1"/>
    </source>
</evidence>
<reference evidence="2" key="1">
    <citation type="submission" date="2023-02" db="EMBL/GenBank/DDBJ databases">
        <title>Description of Herbaspirillum huttiense subsp. nephrolepsisexaltata and Herbaspirillum huttiense subsp. lycopersicon.</title>
        <authorList>
            <person name="Poudel M."/>
            <person name="Sharma A."/>
            <person name="Goss E."/>
            <person name="Tapia J.H."/>
            <person name="Harmon C.M."/>
            <person name="Jones J.B."/>
        </authorList>
    </citation>
    <scope>NUCLEOTIDE SEQUENCE</scope>
    <source>
        <strain evidence="2">NC40101</strain>
    </source>
</reference>
<comment type="caution">
    <text evidence="2">The sequence shown here is derived from an EMBL/GenBank/DDBJ whole genome shotgun (WGS) entry which is preliminary data.</text>
</comment>
<feature type="transmembrane region" description="Helical" evidence="1">
    <location>
        <begin position="58"/>
        <end position="81"/>
    </location>
</feature>
<organism evidence="2">
    <name type="scientific">Herbaspirillum huttiense subsp. nephrolepidis</name>
    <dbReference type="NCBI Taxonomy" id="3075126"/>
    <lineage>
        <taxon>Bacteria</taxon>
        <taxon>Pseudomonadati</taxon>
        <taxon>Pseudomonadota</taxon>
        <taxon>Betaproteobacteria</taxon>
        <taxon>Burkholderiales</taxon>
        <taxon>Oxalobacteraceae</taxon>
        <taxon>Herbaspirillum</taxon>
    </lineage>
</organism>
<name>A0AAE4K4M2_9BURK</name>
<proteinExistence type="predicted"/>
<evidence type="ECO:0000256" key="1">
    <source>
        <dbReference type="SAM" id="Phobius"/>
    </source>
</evidence>
<sequence>MQNDVEIATEKLIKELQGKAKAAYRLETAFLWGSEALYGITIFGSAIATILAALKPGIVSGAGGPEALIIAAAVPGLCVAIDNRFKPRARSDWNADKAIGYERLVRLLAYEGKSLAEVSAEASQFEKQMEAAYPARASALSAGA</sequence>
<keyword evidence="1" id="KW-0472">Membrane</keyword>
<keyword evidence="1" id="KW-1133">Transmembrane helix</keyword>
<gene>
    <name evidence="2" type="ORF">RJN63_12020</name>
</gene>
<keyword evidence="1" id="KW-0812">Transmembrane</keyword>